<accession>A0A9D1WGW8</accession>
<protein>
    <submittedName>
        <fullName evidence="2">Uncharacterized protein</fullName>
    </submittedName>
</protein>
<organism evidence="2 3">
    <name type="scientific">Candidatus Blautia gallistercoris</name>
    <dbReference type="NCBI Taxonomy" id="2838490"/>
    <lineage>
        <taxon>Bacteria</taxon>
        <taxon>Bacillati</taxon>
        <taxon>Bacillota</taxon>
        <taxon>Clostridia</taxon>
        <taxon>Lachnospirales</taxon>
        <taxon>Lachnospiraceae</taxon>
        <taxon>Blautia</taxon>
    </lineage>
</organism>
<name>A0A9D1WGW8_9FIRM</name>
<evidence type="ECO:0000313" key="3">
    <source>
        <dbReference type="Proteomes" id="UP000886817"/>
    </source>
</evidence>
<dbReference type="SUPFAM" id="SSF58042">
    <property type="entry name" value="Outer membrane lipoprotein"/>
    <property type="match status" value="1"/>
</dbReference>
<gene>
    <name evidence="2" type="ORF">IAA45_04450</name>
</gene>
<reference evidence="2" key="2">
    <citation type="submission" date="2021-04" db="EMBL/GenBank/DDBJ databases">
        <authorList>
            <person name="Gilroy R."/>
        </authorList>
    </citation>
    <scope>NUCLEOTIDE SEQUENCE</scope>
    <source>
        <strain evidence="2">ChiSjej1B19-8411</strain>
    </source>
</reference>
<feature type="coiled-coil region" evidence="1">
    <location>
        <begin position="14"/>
        <end position="108"/>
    </location>
</feature>
<reference evidence="2" key="1">
    <citation type="journal article" date="2021" name="PeerJ">
        <title>Extensive microbial diversity within the chicken gut microbiome revealed by metagenomics and culture.</title>
        <authorList>
            <person name="Gilroy R."/>
            <person name="Ravi A."/>
            <person name="Getino M."/>
            <person name="Pursley I."/>
            <person name="Horton D.L."/>
            <person name="Alikhan N.F."/>
            <person name="Baker D."/>
            <person name="Gharbi K."/>
            <person name="Hall N."/>
            <person name="Watson M."/>
            <person name="Adriaenssens E.M."/>
            <person name="Foster-Nyarko E."/>
            <person name="Jarju S."/>
            <person name="Secka A."/>
            <person name="Antonio M."/>
            <person name="Oren A."/>
            <person name="Chaudhuri R.R."/>
            <person name="La Ragione R."/>
            <person name="Hildebrand F."/>
            <person name="Pallen M.J."/>
        </authorList>
    </citation>
    <scope>NUCLEOTIDE SEQUENCE</scope>
    <source>
        <strain evidence="2">ChiSjej1B19-8411</strain>
    </source>
</reference>
<comment type="caution">
    <text evidence="2">The sequence shown here is derived from an EMBL/GenBank/DDBJ whole genome shotgun (WGS) entry which is preliminary data.</text>
</comment>
<sequence length="113" mass="13380">MTDQELLHKIYSGMQSMSQEIQSMRSDMQSMNQEIQSIRQEIQSLNARVDRLEERVSNLEMTLENETNRNIRIIAEGHLDMMRKLDDALEVTNEKEILLLRVNHLENEMKYKG</sequence>
<evidence type="ECO:0000313" key="2">
    <source>
        <dbReference type="EMBL" id="HIX58951.1"/>
    </source>
</evidence>
<evidence type="ECO:0000256" key="1">
    <source>
        <dbReference type="SAM" id="Coils"/>
    </source>
</evidence>
<dbReference type="AlphaFoldDB" id="A0A9D1WGW8"/>
<proteinExistence type="predicted"/>
<dbReference type="Gene3D" id="1.20.5.190">
    <property type="match status" value="1"/>
</dbReference>
<keyword evidence="1" id="KW-0175">Coiled coil</keyword>
<dbReference type="Proteomes" id="UP000886817">
    <property type="component" value="Unassembled WGS sequence"/>
</dbReference>
<dbReference type="EMBL" id="DXEX01000103">
    <property type="protein sequence ID" value="HIX58951.1"/>
    <property type="molecule type" value="Genomic_DNA"/>
</dbReference>